<dbReference type="InterPro" id="IPR000522">
    <property type="entry name" value="ABC_transptr_permease_BtuC"/>
</dbReference>
<dbReference type="Gene3D" id="1.10.3470.10">
    <property type="entry name" value="ABC transporter involved in vitamin B12 uptake, BtuC"/>
    <property type="match status" value="1"/>
</dbReference>
<dbReference type="SUPFAM" id="SSF81345">
    <property type="entry name" value="ABC transporter involved in vitamin B12 uptake, BtuC"/>
    <property type="match status" value="1"/>
</dbReference>
<dbReference type="PANTHER" id="PTHR30472">
    <property type="entry name" value="FERRIC ENTEROBACTIN TRANSPORT SYSTEM PERMEASE PROTEIN"/>
    <property type="match status" value="1"/>
</dbReference>
<comment type="subcellular location">
    <subcellularLocation>
        <location evidence="1">Cell membrane</location>
        <topology evidence="1">Multi-pass membrane protein</topology>
    </subcellularLocation>
</comment>
<keyword evidence="7 8" id="KW-0472">Membrane</keyword>
<keyword evidence="3" id="KW-0813">Transport</keyword>
<dbReference type="InterPro" id="IPR037294">
    <property type="entry name" value="ABC_BtuC-like"/>
</dbReference>
<organism evidence="9 10">
    <name type="scientific">Mesorhizobium shonense</name>
    <dbReference type="NCBI Taxonomy" id="1209948"/>
    <lineage>
        <taxon>Bacteria</taxon>
        <taxon>Pseudomonadati</taxon>
        <taxon>Pseudomonadota</taxon>
        <taxon>Alphaproteobacteria</taxon>
        <taxon>Hyphomicrobiales</taxon>
        <taxon>Phyllobacteriaceae</taxon>
        <taxon>Mesorhizobium</taxon>
    </lineage>
</organism>
<proteinExistence type="inferred from homology"/>
<evidence type="ECO:0000313" key="9">
    <source>
        <dbReference type="EMBL" id="MET3597220.1"/>
    </source>
</evidence>
<comment type="similarity">
    <text evidence="2">Belongs to the binding-protein-dependent transport system permease family. FecCD subfamily.</text>
</comment>
<protein>
    <submittedName>
        <fullName evidence="9">Iron complex transport system permease protein</fullName>
    </submittedName>
</protein>
<gene>
    <name evidence="9" type="ORF">ABID26_006644</name>
</gene>
<dbReference type="PANTHER" id="PTHR30472:SF67">
    <property type="entry name" value="PERMEASE OF ABC TRANSPORTER-RELATED"/>
    <property type="match status" value="1"/>
</dbReference>
<feature type="transmembrane region" description="Helical" evidence="8">
    <location>
        <begin position="180"/>
        <end position="200"/>
    </location>
</feature>
<evidence type="ECO:0000256" key="6">
    <source>
        <dbReference type="ARBA" id="ARBA00022989"/>
    </source>
</evidence>
<keyword evidence="4" id="KW-1003">Cell membrane</keyword>
<feature type="transmembrane region" description="Helical" evidence="8">
    <location>
        <begin position="122"/>
        <end position="141"/>
    </location>
</feature>
<evidence type="ECO:0000256" key="2">
    <source>
        <dbReference type="ARBA" id="ARBA00007935"/>
    </source>
</evidence>
<feature type="transmembrane region" description="Helical" evidence="8">
    <location>
        <begin position="311"/>
        <end position="330"/>
    </location>
</feature>
<evidence type="ECO:0000256" key="8">
    <source>
        <dbReference type="SAM" id="Phobius"/>
    </source>
</evidence>
<dbReference type="EMBL" id="JBEPLM010000021">
    <property type="protein sequence ID" value="MET3597220.1"/>
    <property type="molecule type" value="Genomic_DNA"/>
</dbReference>
<feature type="transmembrane region" description="Helical" evidence="8">
    <location>
        <begin position="31"/>
        <end position="52"/>
    </location>
</feature>
<keyword evidence="10" id="KW-1185">Reference proteome</keyword>
<feature type="transmembrane region" description="Helical" evidence="8">
    <location>
        <begin position="272"/>
        <end position="299"/>
    </location>
</feature>
<feature type="transmembrane region" description="Helical" evidence="8">
    <location>
        <begin position="93"/>
        <end position="110"/>
    </location>
</feature>
<dbReference type="CDD" id="cd06550">
    <property type="entry name" value="TM_ABC_iron-siderophores_like"/>
    <property type="match status" value="1"/>
</dbReference>
<reference evidence="9 10" key="1">
    <citation type="submission" date="2024-06" db="EMBL/GenBank/DDBJ databases">
        <title>Genomic Encyclopedia of Type Strains, Phase IV (KMG-IV): sequencing the most valuable type-strain genomes for metagenomic binning, comparative biology and taxonomic classification.</title>
        <authorList>
            <person name="Goeker M."/>
        </authorList>
    </citation>
    <scope>NUCLEOTIDE SEQUENCE [LARGE SCALE GENOMIC DNA]</scope>
    <source>
        <strain evidence="9 10">DSM 29846</strain>
    </source>
</reference>
<evidence type="ECO:0000256" key="5">
    <source>
        <dbReference type="ARBA" id="ARBA00022692"/>
    </source>
</evidence>
<feature type="transmembrane region" description="Helical" evidence="8">
    <location>
        <begin position="339"/>
        <end position="358"/>
    </location>
</feature>
<evidence type="ECO:0000256" key="7">
    <source>
        <dbReference type="ARBA" id="ARBA00023136"/>
    </source>
</evidence>
<keyword evidence="6 8" id="KW-1133">Transmembrane helix</keyword>
<comment type="caution">
    <text evidence="9">The sequence shown here is derived from an EMBL/GenBank/DDBJ whole genome shotgun (WGS) entry which is preliminary data.</text>
</comment>
<evidence type="ECO:0000256" key="3">
    <source>
        <dbReference type="ARBA" id="ARBA00022448"/>
    </source>
</evidence>
<keyword evidence="5 8" id="KW-0812">Transmembrane</keyword>
<evidence type="ECO:0000256" key="1">
    <source>
        <dbReference type="ARBA" id="ARBA00004651"/>
    </source>
</evidence>
<dbReference type="Pfam" id="PF01032">
    <property type="entry name" value="FecCD"/>
    <property type="match status" value="1"/>
</dbReference>
<accession>A0ABV2I2R7</accession>
<evidence type="ECO:0000313" key="10">
    <source>
        <dbReference type="Proteomes" id="UP001549036"/>
    </source>
</evidence>
<feature type="transmembrane region" description="Helical" evidence="8">
    <location>
        <begin position="220"/>
        <end position="242"/>
    </location>
</feature>
<name>A0ABV2I2R7_9HYPH</name>
<evidence type="ECO:0000256" key="4">
    <source>
        <dbReference type="ARBA" id="ARBA00022475"/>
    </source>
</evidence>
<feature type="transmembrane region" description="Helical" evidence="8">
    <location>
        <begin position="147"/>
        <end position="168"/>
    </location>
</feature>
<dbReference type="Proteomes" id="UP001549036">
    <property type="component" value="Unassembled WGS sequence"/>
</dbReference>
<sequence>MDDEFAEISANLERWRADDRPEDVSSRHKPFVLSMTLGALLLAALMLLSIAYGSTLIPPREVVGALARAAGLGGQAVPGPVGSIVVDLRLPRTLLAIAVGAGLGVVGALLQTVTRNDLADPFLFGLSSGAAAGAVSVITVFGDSFGIWTLPVAAFTGGILAAAIVLLLVSRVRGQGPERLILAGLAVSFMFTALTNYLVFAGDQRAAHSVLFWTMGGLGLARWDNIGLAALGAGIILAYGLWNHRRFDAFLAGESAAESLGVPVARMRRATFLIAALATAILVAVAGVIGFVGLMIPHLGRPLAGPLHRPLIAICALFGAILLLASDLLARTLLPPQELPIGIITSSLGAFFVVTLLMRKRI</sequence>